<feature type="compositionally biased region" description="Basic residues" evidence="1">
    <location>
        <begin position="360"/>
        <end position="372"/>
    </location>
</feature>
<feature type="region of interest" description="Disordered" evidence="1">
    <location>
        <begin position="540"/>
        <end position="562"/>
    </location>
</feature>
<feature type="compositionally biased region" description="Polar residues" evidence="1">
    <location>
        <begin position="401"/>
        <end position="412"/>
    </location>
</feature>
<dbReference type="Pfam" id="PF10264">
    <property type="entry name" value="WHD_Storkhead"/>
    <property type="match status" value="1"/>
</dbReference>
<reference evidence="4 5" key="1">
    <citation type="journal article" date="2018" name="Gigascience">
        <title>Genomes of trombidid mites reveal novel predicted allergens and laterally-transferred genes associated with secondary metabolism.</title>
        <authorList>
            <person name="Dong X."/>
            <person name="Chaisiri K."/>
            <person name="Xia D."/>
            <person name="Armstrong S.D."/>
            <person name="Fang Y."/>
            <person name="Donnelly M.J."/>
            <person name="Kadowaki T."/>
            <person name="McGarry J.W."/>
            <person name="Darby A.C."/>
            <person name="Makepeace B.L."/>
        </authorList>
    </citation>
    <scope>NUCLEOTIDE SEQUENCE [LARGE SCALE GENOMIC DNA]</scope>
    <source>
        <strain evidence="4">UoL-WK</strain>
    </source>
</reference>
<feature type="domain" description="Winged helix Storkhead-box1" evidence="2">
    <location>
        <begin position="167"/>
        <end position="245"/>
    </location>
</feature>
<proteinExistence type="predicted"/>
<dbReference type="EMBL" id="NCKU01000630">
    <property type="protein sequence ID" value="RWS14747.1"/>
    <property type="molecule type" value="Genomic_DNA"/>
</dbReference>
<feature type="compositionally biased region" description="Polar residues" evidence="1">
    <location>
        <begin position="424"/>
        <end position="438"/>
    </location>
</feature>
<feature type="region of interest" description="Disordered" evidence="1">
    <location>
        <begin position="401"/>
        <end position="441"/>
    </location>
</feature>
<feature type="compositionally biased region" description="Basic and acidic residues" evidence="1">
    <location>
        <begin position="413"/>
        <end position="423"/>
    </location>
</feature>
<comment type="caution">
    <text evidence="4">The sequence shown here is derived from an EMBL/GenBank/DDBJ whole genome shotgun (WGS) entry which is preliminary data.</text>
</comment>
<dbReference type="OrthoDB" id="10020110at2759"/>
<dbReference type="InterPro" id="IPR019391">
    <property type="entry name" value="Storkhead-box_WHD"/>
</dbReference>
<feature type="compositionally biased region" description="Basic and acidic residues" evidence="1">
    <location>
        <begin position="695"/>
        <end position="710"/>
    </location>
</feature>
<dbReference type="InterPro" id="IPR040126">
    <property type="entry name" value="STOX1/2"/>
</dbReference>
<evidence type="ECO:0000313" key="5">
    <source>
        <dbReference type="Proteomes" id="UP000285301"/>
    </source>
</evidence>
<feature type="region of interest" description="Disordered" evidence="1">
    <location>
        <begin position="327"/>
        <end position="383"/>
    </location>
</feature>
<feature type="region of interest" description="Disordered" evidence="1">
    <location>
        <begin position="695"/>
        <end position="716"/>
    </location>
</feature>
<evidence type="ECO:0000313" key="4">
    <source>
        <dbReference type="EMBL" id="RWS15187.1"/>
    </source>
</evidence>
<sequence length="826" mass="91952">MSPHTGSSDAKFATSITLLENCVVLSLRKSDVFGCHPVTKLTSNNYQWPSDGSDRAMSPDASTLSAPSPCLSYSPSEVETIKQDQFNGWSVFQSFVKENSKCYWNPSLIASVNSIEFRGFVLPSTIIVSGSEYDLETIRSCWARMTLKAPNGYAIQCLGDMASLEIVSVNQTHFTPLSEALCSSIHSLNVQGIAAFPHVICDSLRQNYPHLMVPSLEVIKKALKSLQKERKLRYISSRGYVVVPPPENYTNLRAIADSDEPKNRVPILMSNEEAIRKLHGAPTEEEITFRSFGVQVDMSKLLSSPSSSGVTAQYALDVCTCNGDTLDSNDGTSLKRSSSLRMHGEKARSEEKGFSFMRSRSLKLNRDKRHKSSSVESTVKSGDHKKTSMFTKLITRFSSHSSGSRKTLSASDLESKKSEKESRGTQTLERQKSISASSFEKKNEKSETLKSLARQKSFSNSTTYCMPCACCNSFPDSRKFHPLNVYSDYCVCESSRYLCYPTLDPNCEHCIASFASNACCNEYLTSDRYFEKGVKMRPPIARPPLSPSGTIRPKTPLKLNNNKTVNNEKMKPIAMQTNALHKESNAAPTSEQTPTTTKDIVNYDEKKSREIVSNNENTAVHLIEKSRLESVKNLDIDEKYDENRSDVKSDNNCNLLSGNSVNVKIEIDSNTTSSPLTKKDTDAIFTLHPGRQLASKEDTYTDPKPFKRDSPSTPKKLATVTSTTVTATMTVPNVTVSDSNHNFTVNTVTRTKTMKREDNLVENFKPCSKQSIVINDFTNKHNFAKDLFHRDVNRVSNDRVSPLSSIREKVAKAKAEFFKANNSSSH</sequence>
<evidence type="ECO:0000313" key="3">
    <source>
        <dbReference type="EMBL" id="RWS14747.1"/>
    </source>
</evidence>
<feature type="compositionally biased region" description="Polar residues" evidence="1">
    <location>
        <begin position="327"/>
        <end position="340"/>
    </location>
</feature>
<accession>A0A3S3PRN4</accession>
<dbReference type="AlphaFoldDB" id="A0A3S3PRN4"/>
<name>A0A3S3PRN4_9ACAR</name>
<keyword evidence="5" id="KW-1185">Reference proteome</keyword>
<protein>
    <submittedName>
        <fullName evidence="4">Storkhead-box protein 1-like protein</fullName>
    </submittedName>
</protein>
<gene>
    <name evidence="4" type="ORF">B4U79_00341</name>
    <name evidence="3" type="ORF">B4U79_08447</name>
</gene>
<dbReference type="PANTHER" id="PTHR22437">
    <property type="entry name" value="WINGED HELIX DOMAIN-CONTAINING PROTEIN"/>
    <property type="match status" value="1"/>
</dbReference>
<organism evidence="4 5">
    <name type="scientific">Dinothrombium tinctorium</name>
    <dbReference type="NCBI Taxonomy" id="1965070"/>
    <lineage>
        <taxon>Eukaryota</taxon>
        <taxon>Metazoa</taxon>
        <taxon>Ecdysozoa</taxon>
        <taxon>Arthropoda</taxon>
        <taxon>Chelicerata</taxon>
        <taxon>Arachnida</taxon>
        <taxon>Acari</taxon>
        <taxon>Acariformes</taxon>
        <taxon>Trombidiformes</taxon>
        <taxon>Prostigmata</taxon>
        <taxon>Anystina</taxon>
        <taxon>Parasitengona</taxon>
        <taxon>Trombidioidea</taxon>
        <taxon>Trombidiidae</taxon>
        <taxon>Dinothrombium</taxon>
    </lineage>
</organism>
<dbReference type="GO" id="GO:0005737">
    <property type="term" value="C:cytoplasm"/>
    <property type="evidence" value="ECO:0007669"/>
    <property type="project" value="TreeGrafter"/>
</dbReference>
<dbReference type="GO" id="GO:0000977">
    <property type="term" value="F:RNA polymerase II transcription regulatory region sequence-specific DNA binding"/>
    <property type="evidence" value="ECO:0007669"/>
    <property type="project" value="TreeGrafter"/>
</dbReference>
<dbReference type="Proteomes" id="UP000285301">
    <property type="component" value="Unassembled WGS sequence"/>
</dbReference>
<dbReference type="GO" id="GO:0005634">
    <property type="term" value="C:nucleus"/>
    <property type="evidence" value="ECO:0007669"/>
    <property type="project" value="TreeGrafter"/>
</dbReference>
<dbReference type="STRING" id="1965070.A0A3S3PRN4"/>
<evidence type="ECO:0000256" key="1">
    <source>
        <dbReference type="SAM" id="MobiDB-lite"/>
    </source>
</evidence>
<reference evidence="4" key="2">
    <citation type="submission" date="2018-11" db="EMBL/GenBank/DDBJ databases">
        <title>Trombidioid mite genomics.</title>
        <authorList>
            <person name="Dong X."/>
        </authorList>
    </citation>
    <scope>NUCLEOTIDE SEQUENCE</scope>
    <source>
        <strain evidence="4">UoL-WK</strain>
    </source>
</reference>
<feature type="compositionally biased region" description="Basic and acidic residues" evidence="1">
    <location>
        <begin position="342"/>
        <end position="353"/>
    </location>
</feature>
<dbReference type="GO" id="GO:0006357">
    <property type="term" value="P:regulation of transcription by RNA polymerase II"/>
    <property type="evidence" value="ECO:0007669"/>
    <property type="project" value="InterPro"/>
</dbReference>
<dbReference type="PANTHER" id="PTHR22437:SF0">
    <property type="entry name" value="FI21431P1"/>
    <property type="match status" value="1"/>
</dbReference>
<dbReference type="EMBL" id="NCKU01000525">
    <property type="protein sequence ID" value="RWS15187.1"/>
    <property type="molecule type" value="Genomic_DNA"/>
</dbReference>
<evidence type="ECO:0000259" key="2">
    <source>
        <dbReference type="Pfam" id="PF10264"/>
    </source>
</evidence>